<evidence type="ECO:0000256" key="1">
    <source>
        <dbReference type="SAM" id="MobiDB-lite"/>
    </source>
</evidence>
<name>A0AAV2DCF7_9ROSI</name>
<dbReference type="EMBL" id="OZ034815">
    <property type="protein sequence ID" value="CAL1370497.1"/>
    <property type="molecule type" value="Genomic_DNA"/>
</dbReference>
<protein>
    <submittedName>
        <fullName evidence="2">Uncharacterized protein</fullName>
    </submittedName>
</protein>
<keyword evidence="3" id="KW-1185">Reference proteome</keyword>
<feature type="region of interest" description="Disordered" evidence="1">
    <location>
        <begin position="95"/>
        <end position="115"/>
    </location>
</feature>
<sequence length="148" mass="16497">MEAFMGHTSIPCATPQPEPKRKLELMVERFVRGTDEGCSSMDLPIANPLDSTFLRESKELLRCAERLGGLVEQACAQLAHNCLLPLEEREEFKEASHENFGRMSSDMDFQPLPPPGLTLDKKVARACASYLLSSLEEKQEVEGSINDN</sequence>
<dbReference type="AlphaFoldDB" id="A0AAV2DCF7"/>
<dbReference type="Proteomes" id="UP001497516">
    <property type="component" value="Chromosome 2"/>
</dbReference>
<proteinExistence type="predicted"/>
<organism evidence="2 3">
    <name type="scientific">Linum trigynum</name>
    <dbReference type="NCBI Taxonomy" id="586398"/>
    <lineage>
        <taxon>Eukaryota</taxon>
        <taxon>Viridiplantae</taxon>
        <taxon>Streptophyta</taxon>
        <taxon>Embryophyta</taxon>
        <taxon>Tracheophyta</taxon>
        <taxon>Spermatophyta</taxon>
        <taxon>Magnoliopsida</taxon>
        <taxon>eudicotyledons</taxon>
        <taxon>Gunneridae</taxon>
        <taxon>Pentapetalae</taxon>
        <taxon>rosids</taxon>
        <taxon>fabids</taxon>
        <taxon>Malpighiales</taxon>
        <taxon>Linaceae</taxon>
        <taxon>Linum</taxon>
    </lineage>
</organism>
<accession>A0AAV2DCF7</accession>
<gene>
    <name evidence="2" type="ORF">LTRI10_LOCUS12620</name>
</gene>
<reference evidence="2 3" key="1">
    <citation type="submission" date="2024-04" db="EMBL/GenBank/DDBJ databases">
        <authorList>
            <person name="Fracassetti M."/>
        </authorList>
    </citation>
    <scope>NUCLEOTIDE SEQUENCE [LARGE SCALE GENOMIC DNA]</scope>
</reference>
<evidence type="ECO:0000313" key="3">
    <source>
        <dbReference type="Proteomes" id="UP001497516"/>
    </source>
</evidence>
<evidence type="ECO:0000313" key="2">
    <source>
        <dbReference type="EMBL" id="CAL1370497.1"/>
    </source>
</evidence>